<dbReference type="EMBL" id="CP111013">
    <property type="protein sequence ID" value="WAQ96155.1"/>
    <property type="molecule type" value="Genomic_DNA"/>
</dbReference>
<keyword evidence="1" id="KW-0175">Coiled coil</keyword>
<feature type="region of interest" description="Disordered" evidence="2">
    <location>
        <begin position="185"/>
        <end position="218"/>
    </location>
</feature>
<evidence type="ECO:0000256" key="1">
    <source>
        <dbReference type="SAM" id="Coils"/>
    </source>
</evidence>
<sequence length="665" mass="74999">MAGKIGKKFKSLPKFRKQESKGDSKMGVYVWRNADVQIRVSEGWGINMCTLMVFKIYLYEYNDDCEPTEFPRQCLPYALLVYEKSDNPIPKPIKAPTHQYAIRPSERIKLSRSSKRDEEPAKKPETKDKITAPNYAPEMIDLCVPRLSKADTKDRTEVVETMANSLDSLSQSSDRSEYGLCVPRLTSGLPSTRDGSEIRDAPSAASVSSVPPSDPRSQLSFLQTTMYQPSFGPSDDEAEMSPIVDEDGDTVLDLNALLQKPRMPSLPPINLPFITDTRQLRDDFNELEAGIPRDPRLHKASVPVSVQSDPRLRREDPRLQTRGEPPPRRHETRYEHKPKYRSSRMDNRYSRSDSTQSRERKKLSLGDYKKKVNAVKASAISGDFVHEPDDMAKALNELSDPDDTSQSPKRASSPEIDDPTLAGAMKKLVEHSADVSLFTEALKSLQESAADFGDQLNDPEFLVKKIAEKIEDLTQVKQEKERLERERSQKEKEILERINRDRLDKMEKERLAELEREERADALFMEGFEEGEDIDLRPKIIGKIIADIQSPDSVLSPDVSNDAKYGDSQVKCIPLETSGNVENKVDGGTSSALNEAMRKTLEELSKTEKQTAVNPNPRNRLRKSRFEPQVKGTENNSVEDLESIPVPPLPEKDQIALGVVVEAED</sequence>
<keyword evidence="4" id="KW-1185">Reference proteome</keyword>
<feature type="region of interest" description="Disordered" evidence="2">
    <location>
        <begin position="289"/>
        <end position="365"/>
    </location>
</feature>
<feature type="region of interest" description="Disordered" evidence="2">
    <location>
        <begin position="395"/>
        <end position="419"/>
    </location>
</feature>
<organism evidence="3 4">
    <name type="scientific">Mya arenaria</name>
    <name type="common">Soft-shell clam</name>
    <dbReference type="NCBI Taxonomy" id="6604"/>
    <lineage>
        <taxon>Eukaryota</taxon>
        <taxon>Metazoa</taxon>
        <taxon>Spiralia</taxon>
        <taxon>Lophotrochozoa</taxon>
        <taxon>Mollusca</taxon>
        <taxon>Bivalvia</taxon>
        <taxon>Autobranchia</taxon>
        <taxon>Heteroconchia</taxon>
        <taxon>Euheterodonta</taxon>
        <taxon>Imparidentia</taxon>
        <taxon>Neoheterodontei</taxon>
        <taxon>Myida</taxon>
        <taxon>Myoidea</taxon>
        <taxon>Myidae</taxon>
        <taxon>Mya</taxon>
    </lineage>
</organism>
<protein>
    <submittedName>
        <fullName evidence="3">Uncharacterized protein</fullName>
    </submittedName>
</protein>
<feature type="region of interest" description="Disordered" evidence="2">
    <location>
        <begin position="107"/>
        <end position="131"/>
    </location>
</feature>
<feature type="compositionally biased region" description="Low complexity" evidence="2">
    <location>
        <begin position="201"/>
        <end position="217"/>
    </location>
</feature>
<evidence type="ECO:0000313" key="3">
    <source>
        <dbReference type="EMBL" id="WAQ96155.1"/>
    </source>
</evidence>
<feature type="region of interest" description="Disordered" evidence="2">
    <location>
        <begin position="603"/>
        <end position="650"/>
    </location>
</feature>
<feature type="compositionally biased region" description="Basic and acidic residues" evidence="2">
    <location>
        <begin position="107"/>
        <end position="130"/>
    </location>
</feature>
<dbReference type="Proteomes" id="UP001164746">
    <property type="component" value="Chromosome 2"/>
</dbReference>
<proteinExistence type="predicted"/>
<evidence type="ECO:0000256" key="2">
    <source>
        <dbReference type="SAM" id="MobiDB-lite"/>
    </source>
</evidence>
<accession>A0ABY7DMD0</accession>
<name>A0ABY7DMD0_MYAAR</name>
<evidence type="ECO:0000313" key="4">
    <source>
        <dbReference type="Proteomes" id="UP001164746"/>
    </source>
</evidence>
<feature type="coiled-coil region" evidence="1">
    <location>
        <begin position="463"/>
        <end position="500"/>
    </location>
</feature>
<reference evidence="3" key="1">
    <citation type="submission" date="2022-11" db="EMBL/GenBank/DDBJ databases">
        <title>Centuries of genome instability and evolution in soft-shell clam transmissible cancer (bioRxiv).</title>
        <authorList>
            <person name="Hart S.F.M."/>
            <person name="Yonemitsu M.A."/>
            <person name="Giersch R.M."/>
            <person name="Beal B.F."/>
            <person name="Arriagada G."/>
            <person name="Davis B.W."/>
            <person name="Ostrander E.A."/>
            <person name="Goff S.P."/>
            <person name="Metzger M.J."/>
        </authorList>
    </citation>
    <scope>NUCLEOTIDE SEQUENCE</scope>
    <source>
        <strain evidence="3">MELC-2E11</strain>
        <tissue evidence="3">Siphon/mantle</tissue>
    </source>
</reference>
<feature type="compositionally biased region" description="Basic and acidic residues" evidence="2">
    <location>
        <begin position="310"/>
        <end position="365"/>
    </location>
</feature>
<gene>
    <name evidence="3" type="ORF">MAR_028845</name>
</gene>